<dbReference type="Proteomes" id="UP000017813">
    <property type="component" value="Unassembled WGS sequence"/>
</dbReference>
<feature type="transmembrane region" description="Helical" evidence="1">
    <location>
        <begin position="63"/>
        <end position="85"/>
    </location>
</feature>
<protein>
    <recommendedName>
        <fullName evidence="4">Lysine exporter LysO family protein</fullName>
    </recommendedName>
</protein>
<dbReference type="EMBL" id="ADCY02000001">
    <property type="protein sequence ID" value="EFG31665.2"/>
    <property type="molecule type" value="Genomic_DNA"/>
</dbReference>
<feature type="transmembrane region" description="Helical" evidence="1">
    <location>
        <begin position="140"/>
        <end position="158"/>
    </location>
</feature>
<keyword evidence="1" id="KW-1133">Transmembrane helix</keyword>
<dbReference type="GO" id="GO:0015661">
    <property type="term" value="F:L-lysine efflux transmembrane transporter activity"/>
    <property type="evidence" value="ECO:0007669"/>
    <property type="project" value="InterPro"/>
</dbReference>
<feature type="transmembrane region" description="Helical" evidence="1">
    <location>
        <begin position="170"/>
        <end position="192"/>
    </location>
</feature>
<evidence type="ECO:0000313" key="3">
    <source>
        <dbReference type="Proteomes" id="UP000017813"/>
    </source>
</evidence>
<feature type="transmembrane region" description="Helical" evidence="1">
    <location>
        <begin position="6"/>
        <end position="23"/>
    </location>
</feature>
<proteinExistence type="predicted"/>
<reference evidence="2 3" key="2">
    <citation type="submission" date="2011-10" db="EMBL/GenBank/DDBJ databases">
        <title>The Genome Sequence of Simonsiella muelleri ATCC 29453.</title>
        <authorList>
            <consortium name="The Broad Institute Genome Sequencing Platform"/>
            <consortium name="The Broad Institute Genome Sequencing Center for Infectious Disease"/>
            <person name="Earl A."/>
            <person name="Ward D."/>
            <person name="Feldgarden M."/>
            <person name="Gevers D."/>
            <person name="Izard J."/>
            <person name="Baranova O.V."/>
            <person name="Blanton J.M."/>
            <person name="Tanner A.C."/>
            <person name="Dewhirst F."/>
            <person name="Young S.K."/>
            <person name="Zeng Q."/>
            <person name="Gargeya S."/>
            <person name="Fitzgerald M."/>
            <person name="Haas B."/>
            <person name="Abouelleil A."/>
            <person name="Alvarado L."/>
            <person name="Arachchi H.M."/>
            <person name="Berlin A."/>
            <person name="Brown A."/>
            <person name="Chapman S.B."/>
            <person name="Chen Z."/>
            <person name="Dunbar C."/>
            <person name="Freedman E."/>
            <person name="Gearin G."/>
            <person name="Goldberg J."/>
            <person name="Griggs A."/>
            <person name="Gujja S."/>
            <person name="Heiman D."/>
            <person name="Howarth C."/>
            <person name="Larson L."/>
            <person name="Lui A."/>
            <person name="MacDonald P.J.P."/>
            <person name="Montmayeur A."/>
            <person name="Murphy C."/>
            <person name="Neiman D."/>
            <person name="Pearson M."/>
            <person name="Priest M."/>
            <person name="Roberts A."/>
            <person name="Saif S."/>
            <person name="Shea T."/>
            <person name="Shenoy N."/>
            <person name="Sisk P."/>
            <person name="Stolte C."/>
            <person name="Sykes S."/>
            <person name="Wortman J."/>
            <person name="Nusbaum C."/>
            <person name="Birren B."/>
        </authorList>
    </citation>
    <scope>NUCLEOTIDE SEQUENCE [LARGE SCALE GENOMIC DNA]</scope>
    <source>
        <strain evidence="2 3">ATCC 29453</strain>
    </source>
</reference>
<feature type="transmembrane region" description="Helical" evidence="1">
    <location>
        <begin position="30"/>
        <end position="51"/>
    </location>
</feature>
<reference evidence="2 3" key="1">
    <citation type="submission" date="2010-03" db="EMBL/GenBank/DDBJ databases">
        <authorList>
            <consortium name="The Broad Institute Genome Sequencing Platform"/>
            <person name="Ward D."/>
            <person name="Earl A."/>
            <person name="Feldgarden M."/>
            <person name="Gevers D."/>
            <person name="Young S."/>
            <person name="Zeng Q."/>
            <person name="Koehrsen M."/>
            <person name="Alvarado L."/>
            <person name="Berlin A.M."/>
            <person name="Borenstein D."/>
            <person name="Chapman S.B."/>
            <person name="Chen Z."/>
            <person name="Engels R."/>
            <person name="Freedman E."/>
            <person name="Gellesch M."/>
            <person name="Goldberg J."/>
            <person name="Griggs A."/>
            <person name="Gujja S."/>
            <person name="Heilman E.R."/>
            <person name="Heiman D.I."/>
            <person name="Hepburn T.A."/>
            <person name="Howarth C."/>
            <person name="Jen D."/>
            <person name="Larson L."/>
            <person name="Mehta T."/>
            <person name="Park D."/>
            <person name="Pearson M."/>
            <person name="Richards J."/>
            <person name="Roberts A."/>
            <person name="Saif S."/>
            <person name="Shea T.D."/>
            <person name="Shenoy N."/>
            <person name="Sisk P."/>
            <person name="Stolte C."/>
            <person name="Sykes S.N."/>
            <person name="Walk T."/>
            <person name="White J."/>
            <person name="Yandava C."/>
            <person name="Izard J."/>
            <person name="Baranova O.V."/>
            <person name="Blanton J.M."/>
            <person name="Tanner A.C."/>
            <person name="Dewhirst F."/>
            <person name="Haas B."/>
            <person name="Nusbaum C."/>
            <person name="Birren B."/>
        </authorList>
    </citation>
    <scope>NUCLEOTIDE SEQUENCE [LARGE SCALE GENOMIC DNA]</scope>
    <source>
        <strain evidence="2 3">ATCC 29453</strain>
    </source>
</reference>
<feature type="transmembrane region" description="Helical" evidence="1">
    <location>
        <begin position="277"/>
        <end position="304"/>
    </location>
</feature>
<dbReference type="RefSeq" id="WP_002640992.1">
    <property type="nucleotide sequence ID" value="NZ_CP019448.1"/>
</dbReference>
<dbReference type="InterPro" id="IPR005642">
    <property type="entry name" value="LysO"/>
</dbReference>
<dbReference type="AlphaFoldDB" id="V9HM68"/>
<sequence>MLVHLQSVLVILLPLFVGFGFKLPQFMLKILDKLLMILVYVILCLIGMGFAKTPNLSNELSKVATYAIGLFICLAVCNCVVMIWFDRMFFRQHHPFEVNQIKRQKIGVADSVKQLMILFVGILLGRMLPEHHLSSEKLSFYALMLLIFVVGLQMRGYGIALRQVFLNRHGLWLSMWFMVSCAVAGLLFALVLPDVSWTKGLALSSGYGWYSLSGIVMTQAYGATWGSVALLNDLLREFAALVFIPILMRRYPSTAIGIGGAASLDFMLPLIQKSGGLLAVPVAISFGFIVNVVAPFLMVFFSAFSS</sequence>
<dbReference type="PANTHER" id="PTHR35804:SF1">
    <property type="entry name" value="LYSINE EXPORTER LYSO"/>
    <property type="match status" value="1"/>
</dbReference>
<dbReference type="eggNOG" id="COG2431">
    <property type="taxonomic scope" value="Bacteria"/>
</dbReference>
<keyword evidence="1" id="KW-0472">Membrane</keyword>
<organism evidence="2 3">
    <name type="scientific">Simonsiella muelleri ATCC 29453</name>
    <dbReference type="NCBI Taxonomy" id="641147"/>
    <lineage>
        <taxon>Bacteria</taxon>
        <taxon>Pseudomonadati</taxon>
        <taxon>Pseudomonadota</taxon>
        <taxon>Betaproteobacteria</taxon>
        <taxon>Neisseriales</taxon>
        <taxon>Neisseriaceae</taxon>
        <taxon>Simonsiella</taxon>
    </lineage>
</organism>
<gene>
    <name evidence="2" type="ORF">HMPREF9021_00060</name>
</gene>
<dbReference type="STRING" id="641147.HMPREF9021_00060"/>
<keyword evidence="3" id="KW-1185">Reference proteome</keyword>
<accession>V9HM68</accession>
<name>V9HM68_9NEIS</name>
<dbReference type="KEGG" id="smur:BWP33_02265"/>
<feature type="transmembrane region" description="Helical" evidence="1">
    <location>
        <begin position="207"/>
        <end position="231"/>
    </location>
</feature>
<comment type="caution">
    <text evidence="2">The sequence shown here is derived from an EMBL/GenBank/DDBJ whole genome shotgun (WGS) entry which is preliminary data.</text>
</comment>
<dbReference type="PANTHER" id="PTHR35804">
    <property type="entry name" value="LYSINE EXPORTER LYSO"/>
    <property type="match status" value="1"/>
</dbReference>
<dbReference type="HOGENOM" id="CLU_045681_1_0_4"/>
<evidence type="ECO:0000256" key="1">
    <source>
        <dbReference type="SAM" id="Phobius"/>
    </source>
</evidence>
<dbReference type="GO" id="GO:0005886">
    <property type="term" value="C:plasma membrane"/>
    <property type="evidence" value="ECO:0007669"/>
    <property type="project" value="TreeGrafter"/>
</dbReference>
<evidence type="ECO:0000313" key="2">
    <source>
        <dbReference type="EMBL" id="EFG31665.2"/>
    </source>
</evidence>
<dbReference type="Pfam" id="PF03956">
    <property type="entry name" value="Lys_export"/>
    <property type="match status" value="1"/>
</dbReference>
<keyword evidence="1" id="KW-0812">Transmembrane</keyword>
<feature type="transmembrane region" description="Helical" evidence="1">
    <location>
        <begin position="106"/>
        <end position="128"/>
    </location>
</feature>
<evidence type="ECO:0008006" key="4">
    <source>
        <dbReference type="Google" id="ProtNLM"/>
    </source>
</evidence>
<feature type="transmembrane region" description="Helical" evidence="1">
    <location>
        <begin position="251"/>
        <end position="271"/>
    </location>
</feature>